<evidence type="ECO:0000313" key="2">
    <source>
        <dbReference type="EMBL" id="KAF2850128.1"/>
    </source>
</evidence>
<proteinExistence type="predicted"/>
<accession>A0A6A7B755</accession>
<dbReference type="AlphaFoldDB" id="A0A6A7B755"/>
<reference evidence="2" key="1">
    <citation type="submission" date="2020-01" db="EMBL/GenBank/DDBJ databases">
        <authorList>
            <consortium name="DOE Joint Genome Institute"/>
            <person name="Haridas S."/>
            <person name="Albert R."/>
            <person name="Binder M."/>
            <person name="Bloem J."/>
            <person name="Labutti K."/>
            <person name="Salamov A."/>
            <person name="Andreopoulos B."/>
            <person name="Baker S.E."/>
            <person name="Barry K."/>
            <person name="Bills G."/>
            <person name="Bluhm B.H."/>
            <person name="Cannon C."/>
            <person name="Castanera R."/>
            <person name="Culley D.E."/>
            <person name="Daum C."/>
            <person name="Ezra D."/>
            <person name="Gonzalez J.B."/>
            <person name="Henrissat B."/>
            <person name="Kuo A."/>
            <person name="Liang C."/>
            <person name="Lipzen A."/>
            <person name="Lutzoni F."/>
            <person name="Magnuson J."/>
            <person name="Mondo S."/>
            <person name="Nolan M."/>
            <person name="Ohm R."/>
            <person name="Pangilinan J."/>
            <person name="Park H.-J."/>
            <person name="Ramirez L."/>
            <person name="Alfaro M."/>
            <person name="Sun H."/>
            <person name="Tritt A."/>
            <person name="Yoshinaga Y."/>
            <person name="Zwiers L.-H."/>
            <person name="Turgeon B.G."/>
            <person name="Goodwin S.B."/>
            <person name="Spatafora J.W."/>
            <person name="Crous P.W."/>
            <person name="Grigoriev I.V."/>
        </authorList>
    </citation>
    <scope>NUCLEOTIDE SEQUENCE</scope>
    <source>
        <strain evidence="2">IPT5</strain>
    </source>
</reference>
<dbReference type="EMBL" id="MU006308">
    <property type="protein sequence ID" value="KAF2850128.1"/>
    <property type="molecule type" value="Genomic_DNA"/>
</dbReference>
<gene>
    <name evidence="2" type="ORF">T440DRAFT_532526</name>
</gene>
<feature type="region of interest" description="Disordered" evidence="1">
    <location>
        <begin position="193"/>
        <end position="220"/>
    </location>
</feature>
<name>A0A6A7B755_9PLEO</name>
<sequence length="220" mass="23835">MNSQRSTTSTAGTPEGQAALVALASTLRIDPKILRPILENAFDKVQSGLTPVVALKRSLPMITVDSSAATAASERPIQTHLPSPNPSARNITAQILAPPNLAPENHTPQNLACQILPSSPTSNLHHELLDVQIVNRNYELLRIQPYTVPGYWPADFDPTLAPSPPPPMGLANSEQMSTGTPYPMPFANQARFLNGPGAYRSPPKGRNWFWSDGRTDSIEE</sequence>
<evidence type="ECO:0000313" key="3">
    <source>
        <dbReference type="Proteomes" id="UP000799423"/>
    </source>
</evidence>
<keyword evidence="3" id="KW-1185">Reference proteome</keyword>
<organism evidence="2 3">
    <name type="scientific">Plenodomus tracheiphilus IPT5</name>
    <dbReference type="NCBI Taxonomy" id="1408161"/>
    <lineage>
        <taxon>Eukaryota</taxon>
        <taxon>Fungi</taxon>
        <taxon>Dikarya</taxon>
        <taxon>Ascomycota</taxon>
        <taxon>Pezizomycotina</taxon>
        <taxon>Dothideomycetes</taxon>
        <taxon>Pleosporomycetidae</taxon>
        <taxon>Pleosporales</taxon>
        <taxon>Pleosporineae</taxon>
        <taxon>Leptosphaeriaceae</taxon>
        <taxon>Plenodomus</taxon>
    </lineage>
</organism>
<dbReference type="Proteomes" id="UP000799423">
    <property type="component" value="Unassembled WGS sequence"/>
</dbReference>
<evidence type="ECO:0000256" key="1">
    <source>
        <dbReference type="SAM" id="MobiDB-lite"/>
    </source>
</evidence>
<protein>
    <submittedName>
        <fullName evidence="2">Uncharacterized protein</fullName>
    </submittedName>
</protein>
<dbReference type="OrthoDB" id="10555745at2759"/>